<name>A0A6J5U4L2_PRUAR</name>
<feature type="compositionally biased region" description="Polar residues" evidence="1">
    <location>
        <begin position="1"/>
        <end position="11"/>
    </location>
</feature>
<dbReference type="GO" id="GO:0016020">
    <property type="term" value="C:membrane"/>
    <property type="evidence" value="ECO:0007669"/>
    <property type="project" value="TreeGrafter"/>
</dbReference>
<protein>
    <recommendedName>
        <fullName evidence="2">NPC1 middle luminal domain-containing protein</fullName>
    </recommendedName>
</protein>
<dbReference type="GO" id="GO:0032934">
    <property type="term" value="F:sterol binding"/>
    <property type="evidence" value="ECO:0007669"/>
    <property type="project" value="TreeGrafter"/>
</dbReference>
<proteinExistence type="predicted"/>
<feature type="region of interest" description="Disordered" evidence="1">
    <location>
        <begin position="1"/>
        <end position="30"/>
    </location>
</feature>
<gene>
    <name evidence="3" type="ORF">CURHAP_LOCUS16702</name>
</gene>
<dbReference type="InterPro" id="IPR053956">
    <property type="entry name" value="NPC1_MLD"/>
</dbReference>
<dbReference type="PANTHER" id="PTHR45727">
    <property type="entry name" value="NPC INTRACELLULAR CHOLESTEROL TRANSPORTER 1"/>
    <property type="match status" value="1"/>
</dbReference>
<dbReference type="Proteomes" id="UP000507222">
    <property type="component" value="Unassembled WGS sequence"/>
</dbReference>
<sequence>MRPSRNDSSMQAKLMKMAKKGSASGSQQARGLPYMSPSPTCLYLSSFYQFFLEISTSKSYNPKTPTFYPPSSSSLSSPSSHQFFFQARLALHLLTPFLTSRQLNQLQVPLLQPNLDIWVLNINWFQKQPNGNDGYFKMDPENYDSYGGVVHAEYCFQAHVTCLSAFQAPLDPSTALGGFSGNNYTEASAFIVTYPVNNAVDDVGNENAKALAWEKAFIQLAKV</sequence>
<dbReference type="PANTHER" id="PTHR45727:SF8">
    <property type="entry name" value="PATCHED FAMILY PROTEIN"/>
    <property type="match status" value="1"/>
</dbReference>
<evidence type="ECO:0000256" key="1">
    <source>
        <dbReference type="SAM" id="MobiDB-lite"/>
    </source>
</evidence>
<reference evidence="3 4" key="1">
    <citation type="submission" date="2020-05" db="EMBL/GenBank/DDBJ databases">
        <authorList>
            <person name="Campoy J."/>
            <person name="Schneeberger K."/>
            <person name="Spophaly S."/>
        </authorList>
    </citation>
    <scope>NUCLEOTIDE SEQUENCE [LARGE SCALE GENOMIC DNA]</scope>
    <source>
        <strain evidence="3">PruArmRojPasFocal</strain>
    </source>
</reference>
<evidence type="ECO:0000259" key="2">
    <source>
        <dbReference type="Pfam" id="PF22314"/>
    </source>
</evidence>
<organism evidence="3 4">
    <name type="scientific">Prunus armeniaca</name>
    <name type="common">Apricot</name>
    <name type="synonym">Armeniaca vulgaris</name>
    <dbReference type="NCBI Taxonomy" id="36596"/>
    <lineage>
        <taxon>Eukaryota</taxon>
        <taxon>Viridiplantae</taxon>
        <taxon>Streptophyta</taxon>
        <taxon>Embryophyta</taxon>
        <taxon>Tracheophyta</taxon>
        <taxon>Spermatophyta</taxon>
        <taxon>Magnoliopsida</taxon>
        <taxon>eudicotyledons</taxon>
        <taxon>Gunneridae</taxon>
        <taxon>Pentapetalae</taxon>
        <taxon>rosids</taxon>
        <taxon>fabids</taxon>
        <taxon>Rosales</taxon>
        <taxon>Rosaceae</taxon>
        <taxon>Amygdaloideae</taxon>
        <taxon>Amygdaleae</taxon>
        <taxon>Prunus</taxon>
    </lineage>
</organism>
<evidence type="ECO:0000313" key="4">
    <source>
        <dbReference type="Proteomes" id="UP000507222"/>
    </source>
</evidence>
<accession>A0A6J5U4L2</accession>
<evidence type="ECO:0000313" key="3">
    <source>
        <dbReference type="EMBL" id="CAB4270557.1"/>
    </source>
</evidence>
<dbReference type="Pfam" id="PF22314">
    <property type="entry name" value="NPC1_MLD"/>
    <property type="match status" value="1"/>
</dbReference>
<feature type="domain" description="NPC1 middle luminal" evidence="2">
    <location>
        <begin position="155"/>
        <end position="220"/>
    </location>
</feature>
<dbReference type="AlphaFoldDB" id="A0A6J5U4L2"/>
<dbReference type="GO" id="GO:0015918">
    <property type="term" value="P:sterol transport"/>
    <property type="evidence" value="ECO:0007669"/>
    <property type="project" value="TreeGrafter"/>
</dbReference>
<dbReference type="EMBL" id="CAEKDK010000002">
    <property type="protein sequence ID" value="CAB4270557.1"/>
    <property type="molecule type" value="Genomic_DNA"/>
</dbReference>